<dbReference type="InterPro" id="IPR036047">
    <property type="entry name" value="F-box-like_dom_sf"/>
</dbReference>
<keyword evidence="3" id="KW-1185">Reference proteome</keyword>
<dbReference type="Gene3D" id="1.20.1280.50">
    <property type="match status" value="1"/>
</dbReference>
<dbReference type="SUPFAM" id="SSF52058">
    <property type="entry name" value="L domain-like"/>
    <property type="match status" value="1"/>
</dbReference>
<evidence type="ECO:0000313" key="3">
    <source>
        <dbReference type="Proteomes" id="UP001175227"/>
    </source>
</evidence>
<feature type="coiled-coil region" evidence="1">
    <location>
        <begin position="40"/>
        <end position="74"/>
    </location>
</feature>
<proteinExistence type="predicted"/>
<dbReference type="AlphaFoldDB" id="A0AA39U7R3"/>
<dbReference type="SUPFAM" id="SSF81383">
    <property type="entry name" value="F-box domain"/>
    <property type="match status" value="1"/>
</dbReference>
<reference evidence="2" key="1">
    <citation type="submission" date="2023-06" db="EMBL/GenBank/DDBJ databases">
        <authorList>
            <consortium name="Lawrence Berkeley National Laboratory"/>
            <person name="Ahrendt S."/>
            <person name="Sahu N."/>
            <person name="Indic B."/>
            <person name="Wong-Bajracharya J."/>
            <person name="Merenyi Z."/>
            <person name="Ke H.-M."/>
            <person name="Monk M."/>
            <person name="Kocsube S."/>
            <person name="Drula E."/>
            <person name="Lipzen A."/>
            <person name="Balint B."/>
            <person name="Henrissat B."/>
            <person name="Andreopoulos B."/>
            <person name="Martin F.M."/>
            <person name="Harder C.B."/>
            <person name="Rigling D."/>
            <person name="Ford K.L."/>
            <person name="Foster G.D."/>
            <person name="Pangilinan J."/>
            <person name="Papanicolaou A."/>
            <person name="Barry K."/>
            <person name="LaButti K."/>
            <person name="Viragh M."/>
            <person name="Koriabine M."/>
            <person name="Yan M."/>
            <person name="Riley R."/>
            <person name="Champramary S."/>
            <person name="Plett K.L."/>
            <person name="Tsai I.J."/>
            <person name="Slot J."/>
            <person name="Sipos G."/>
            <person name="Plett J."/>
            <person name="Nagy L.G."/>
            <person name="Grigoriev I.V."/>
        </authorList>
    </citation>
    <scope>NUCLEOTIDE SEQUENCE</scope>
    <source>
        <strain evidence="2">ICMP 16352</strain>
    </source>
</reference>
<organism evidence="2 3">
    <name type="scientific">Armillaria novae-zelandiae</name>
    <dbReference type="NCBI Taxonomy" id="153914"/>
    <lineage>
        <taxon>Eukaryota</taxon>
        <taxon>Fungi</taxon>
        <taxon>Dikarya</taxon>
        <taxon>Basidiomycota</taxon>
        <taxon>Agaricomycotina</taxon>
        <taxon>Agaricomycetes</taxon>
        <taxon>Agaricomycetidae</taxon>
        <taxon>Agaricales</taxon>
        <taxon>Marasmiineae</taxon>
        <taxon>Physalacriaceae</taxon>
        <taxon>Armillaria</taxon>
    </lineage>
</organism>
<sequence>MPLKSLSSSRIKALLHSNDPLLEVEKNDLRELVDESHSSAAALDKQIIEARQALESLIQKRQTAQSEVEDAKKLLHPIRSIPDDVLSEIFQHCVAKGFESPDSLDIRDCPWTLSYVSRRWRDISLSRPRLWTTLTVDFREYEALSTRTIVTRVALILERSMNMDLFVILSSKRTISDHPAFVLLDLSARRWRSLAVFIPHSCLQALSGSSFNRLQELVVIIPRGEAIVAPVTTFRTTNSLRTLVINDKAADALTLPWSTVETTCLHSSFSRTGWDCLKRLTGLKSLEFLRSHSQRAALNLSELPQTTLPTVTSLRVCEHNLDAGITAKLFQNNSLVLPSLSTLDICFQHDCTPTFPPPHLLKSLTTLKIWYATYRAGNAGPVLQFLEKVPHVEKLVIGGRSCDEFFQGLTVQLGKDAILPNLRVLQLRGHRRRFPDPVFLDFLESRCRTNYDISGLGAGNEKRRDASQSQRVFLEDIYLSEVQLDPQYISRLDDLRLRMRITYTWY</sequence>
<accession>A0AA39U7R3</accession>
<name>A0AA39U7R3_9AGAR</name>
<keyword evidence="1" id="KW-0175">Coiled coil</keyword>
<dbReference type="InterPro" id="IPR032675">
    <property type="entry name" value="LRR_dom_sf"/>
</dbReference>
<evidence type="ECO:0000313" key="2">
    <source>
        <dbReference type="EMBL" id="KAK0472544.1"/>
    </source>
</evidence>
<gene>
    <name evidence="2" type="ORF">IW261DRAFT_811279</name>
</gene>
<protein>
    <recommendedName>
        <fullName evidence="4">F-box domain-containing protein</fullName>
    </recommendedName>
</protein>
<comment type="caution">
    <text evidence="2">The sequence shown here is derived from an EMBL/GenBank/DDBJ whole genome shotgun (WGS) entry which is preliminary data.</text>
</comment>
<evidence type="ECO:0008006" key="4">
    <source>
        <dbReference type="Google" id="ProtNLM"/>
    </source>
</evidence>
<evidence type="ECO:0000256" key="1">
    <source>
        <dbReference type="SAM" id="Coils"/>
    </source>
</evidence>
<dbReference type="Proteomes" id="UP001175227">
    <property type="component" value="Unassembled WGS sequence"/>
</dbReference>
<dbReference type="Gene3D" id="3.80.10.10">
    <property type="entry name" value="Ribonuclease Inhibitor"/>
    <property type="match status" value="1"/>
</dbReference>
<dbReference type="EMBL" id="JAUEPR010000040">
    <property type="protein sequence ID" value="KAK0472544.1"/>
    <property type="molecule type" value="Genomic_DNA"/>
</dbReference>